<sequence>MEVRSVHGMDLCASITRMERRLRVCIIAAKEPMGEVLRLDFLSPPTPHLQKLVLTGQMEGVPTWFSSL</sequence>
<evidence type="ECO:0000313" key="2">
    <source>
        <dbReference type="Proteomes" id="UP001180020"/>
    </source>
</evidence>
<dbReference type="EMBL" id="JAUJYO010000015">
    <property type="protein sequence ID" value="KAK1296873.1"/>
    <property type="molecule type" value="Genomic_DNA"/>
</dbReference>
<name>A0AAV9D9N6_ACOCL</name>
<dbReference type="Proteomes" id="UP001180020">
    <property type="component" value="Unassembled WGS sequence"/>
</dbReference>
<proteinExistence type="predicted"/>
<dbReference type="AlphaFoldDB" id="A0AAV9D9N6"/>
<protein>
    <submittedName>
        <fullName evidence="1">Uncharacterized protein</fullName>
    </submittedName>
</protein>
<accession>A0AAV9D9N6</accession>
<gene>
    <name evidence="1" type="ORF">QJS10_CPB15g01004</name>
</gene>
<organism evidence="1 2">
    <name type="scientific">Acorus calamus</name>
    <name type="common">Sweet flag</name>
    <dbReference type="NCBI Taxonomy" id="4465"/>
    <lineage>
        <taxon>Eukaryota</taxon>
        <taxon>Viridiplantae</taxon>
        <taxon>Streptophyta</taxon>
        <taxon>Embryophyta</taxon>
        <taxon>Tracheophyta</taxon>
        <taxon>Spermatophyta</taxon>
        <taxon>Magnoliopsida</taxon>
        <taxon>Liliopsida</taxon>
        <taxon>Acoraceae</taxon>
        <taxon>Acorus</taxon>
    </lineage>
</organism>
<reference evidence="1" key="1">
    <citation type="journal article" date="2023" name="Nat. Commun.">
        <title>Diploid and tetraploid genomes of Acorus and the evolution of monocots.</title>
        <authorList>
            <person name="Ma L."/>
            <person name="Liu K.W."/>
            <person name="Li Z."/>
            <person name="Hsiao Y.Y."/>
            <person name="Qi Y."/>
            <person name="Fu T."/>
            <person name="Tang G.D."/>
            <person name="Zhang D."/>
            <person name="Sun W.H."/>
            <person name="Liu D.K."/>
            <person name="Li Y."/>
            <person name="Chen G.Z."/>
            <person name="Liu X.D."/>
            <person name="Liao X.Y."/>
            <person name="Jiang Y.T."/>
            <person name="Yu X."/>
            <person name="Hao Y."/>
            <person name="Huang J."/>
            <person name="Zhao X.W."/>
            <person name="Ke S."/>
            <person name="Chen Y.Y."/>
            <person name="Wu W.L."/>
            <person name="Hsu J.L."/>
            <person name="Lin Y.F."/>
            <person name="Huang M.D."/>
            <person name="Li C.Y."/>
            <person name="Huang L."/>
            <person name="Wang Z.W."/>
            <person name="Zhao X."/>
            <person name="Zhong W.Y."/>
            <person name="Peng D.H."/>
            <person name="Ahmad S."/>
            <person name="Lan S."/>
            <person name="Zhang J.S."/>
            <person name="Tsai W.C."/>
            <person name="Van de Peer Y."/>
            <person name="Liu Z.J."/>
        </authorList>
    </citation>
    <scope>NUCLEOTIDE SEQUENCE</scope>
    <source>
        <strain evidence="1">CP</strain>
    </source>
</reference>
<keyword evidence="2" id="KW-1185">Reference proteome</keyword>
<reference evidence="1" key="2">
    <citation type="submission" date="2023-06" db="EMBL/GenBank/DDBJ databases">
        <authorList>
            <person name="Ma L."/>
            <person name="Liu K.-W."/>
            <person name="Li Z."/>
            <person name="Hsiao Y.-Y."/>
            <person name="Qi Y."/>
            <person name="Fu T."/>
            <person name="Tang G."/>
            <person name="Zhang D."/>
            <person name="Sun W.-H."/>
            <person name="Liu D.-K."/>
            <person name="Li Y."/>
            <person name="Chen G.-Z."/>
            <person name="Liu X.-D."/>
            <person name="Liao X.-Y."/>
            <person name="Jiang Y.-T."/>
            <person name="Yu X."/>
            <person name="Hao Y."/>
            <person name="Huang J."/>
            <person name="Zhao X.-W."/>
            <person name="Ke S."/>
            <person name="Chen Y.-Y."/>
            <person name="Wu W.-L."/>
            <person name="Hsu J.-L."/>
            <person name="Lin Y.-F."/>
            <person name="Huang M.-D."/>
            <person name="Li C.-Y."/>
            <person name="Huang L."/>
            <person name="Wang Z.-W."/>
            <person name="Zhao X."/>
            <person name="Zhong W.-Y."/>
            <person name="Peng D.-H."/>
            <person name="Ahmad S."/>
            <person name="Lan S."/>
            <person name="Zhang J.-S."/>
            <person name="Tsai W.-C."/>
            <person name="Van De Peer Y."/>
            <person name="Liu Z.-J."/>
        </authorList>
    </citation>
    <scope>NUCLEOTIDE SEQUENCE</scope>
    <source>
        <strain evidence="1">CP</strain>
        <tissue evidence="1">Leaves</tissue>
    </source>
</reference>
<evidence type="ECO:0000313" key="1">
    <source>
        <dbReference type="EMBL" id="KAK1296873.1"/>
    </source>
</evidence>
<comment type="caution">
    <text evidence="1">The sequence shown here is derived from an EMBL/GenBank/DDBJ whole genome shotgun (WGS) entry which is preliminary data.</text>
</comment>